<comment type="caution">
    <text evidence="2">The sequence shown here is derived from an EMBL/GenBank/DDBJ whole genome shotgun (WGS) entry which is preliminary data.</text>
</comment>
<reference evidence="2 3" key="1">
    <citation type="submission" date="2020-09" db="EMBL/GenBank/DDBJ databases">
        <title>De no assembly of potato wild relative species, Solanum commersonii.</title>
        <authorList>
            <person name="Cho K."/>
        </authorList>
    </citation>
    <scope>NUCLEOTIDE SEQUENCE [LARGE SCALE GENOMIC DNA]</scope>
    <source>
        <strain evidence="2">LZ3.2</strain>
        <tissue evidence="2">Leaf</tissue>
    </source>
</reference>
<name>A0A9J5X2U7_SOLCO</name>
<dbReference type="EMBL" id="JACXVP010000010">
    <property type="protein sequence ID" value="KAG5582451.1"/>
    <property type="molecule type" value="Genomic_DNA"/>
</dbReference>
<organism evidence="2 3">
    <name type="scientific">Solanum commersonii</name>
    <name type="common">Commerson's wild potato</name>
    <name type="synonym">Commerson's nightshade</name>
    <dbReference type="NCBI Taxonomy" id="4109"/>
    <lineage>
        <taxon>Eukaryota</taxon>
        <taxon>Viridiplantae</taxon>
        <taxon>Streptophyta</taxon>
        <taxon>Embryophyta</taxon>
        <taxon>Tracheophyta</taxon>
        <taxon>Spermatophyta</taxon>
        <taxon>Magnoliopsida</taxon>
        <taxon>eudicotyledons</taxon>
        <taxon>Gunneridae</taxon>
        <taxon>Pentapetalae</taxon>
        <taxon>asterids</taxon>
        <taxon>lamiids</taxon>
        <taxon>Solanales</taxon>
        <taxon>Solanaceae</taxon>
        <taxon>Solanoideae</taxon>
        <taxon>Solaneae</taxon>
        <taxon>Solanum</taxon>
    </lineage>
</organism>
<dbReference type="Proteomes" id="UP000824120">
    <property type="component" value="Chromosome 10"/>
</dbReference>
<evidence type="ECO:0000313" key="3">
    <source>
        <dbReference type="Proteomes" id="UP000824120"/>
    </source>
</evidence>
<proteinExistence type="predicted"/>
<evidence type="ECO:0000256" key="1">
    <source>
        <dbReference type="SAM" id="MobiDB-lite"/>
    </source>
</evidence>
<feature type="region of interest" description="Disordered" evidence="1">
    <location>
        <begin position="1"/>
        <end position="33"/>
    </location>
</feature>
<dbReference type="AlphaFoldDB" id="A0A9J5X2U7"/>
<feature type="compositionally biased region" description="Basic and acidic residues" evidence="1">
    <location>
        <begin position="59"/>
        <end position="70"/>
    </location>
</feature>
<sequence>MQQDEKEAGEVIEGGKFKEKRYRERIGREGEKPDNYKTLALMVYEVNNDEVLPLANDNTKNDDYEGHENDGGNMLEASEEGIIPLSQQEALENNMEQRTLVRDKEDLMQNIENAARRGDLSPK</sequence>
<feature type="compositionally biased region" description="Basic and acidic residues" evidence="1">
    <location>
        <begin position="114"/>
        <end position="123"/>
    </location>
</feature>
<feature type="region of interest" description="Disordered" evidence="1">
    <location>
        <begin position="53"/>
        <end position="74"/>
    </location>
</feature>
<evidence type="ECO:0000313" key="2">
    <source>
        <dbReference type="EMBL" id="KAG5582451.1"/>
    </source>
</evidence>
<gene>
    <name evidence="2" type="ORF">H5410_053078</name>
</gene>
<keyword evidence="3" id="KW-1185">Reference proteome</keyword>
<feature type="region of interest" description="Disordered" evidence="1">
    <location>
        <begin position="101"/>
        <end position="123"/>
    </location>
</feature>
<protein>
    <submittedName>
        <fullName evidence="2">Uncharacterized protein</fullName>
    </submittedName>
</protein>
<accession>A0A9J5X2U7</accession>